<protein>
    <submittedName>
        <fullName evidence="1">Uncharacterized protein</fullName>
    </submittedName>
</protein>
<sequence length="32" mass="3340">MTSGSINAHCSSVKSVAYGIRSMSANPIMHTT</sequence>
<accession>A0A9W4GVM8</accession>
<organism evidence="1 2">
    <name type="scientific">Actinacidiphila cocklensis</name>
    <dbReference type="NCBI Taxonomy" id="887465"/>
    <lineage>
        <taxon>Bacteria</taxon>
        <taxon>Bacillati</taxon>
        <taxon>Actinomycetota</taxon>
        <taxon>Actinomycetes</taxon>
        <taxon>Kitasatosporales</taxon>
        <taxon>Streptomycetaceae</taxon>
        <taxon>Actinacidiphila</taxon>
    </lineage>
</organism>
<evidence type="ECO:0000313" key="2">
    <source>
        <dbReference type="Proteomes" id="UP001152519"/>
    </source>
</evidence>
<evidence type="ECO:0000313" key="1">
    <source>
        <dbReference type="EMBL" id="CAG6399464.1"/>
    </source>
</evidence>
<comment type="caution">
    <text evidence="1">The sequence shown here is derived from an EMBL/GenBank/DDBJ whole genome shotgun (WGS) entry which is preliminary data.</text>
</comment>
<keyword evidence="2" id="KW-1185">Reference proteome</keyword>
<dbReference type="Proteomes" id="UP001152519">
    <property type="component" value="Unassembled WGS sequence"/>
</dbReference>
<dbReference type="AlphaFoldDB" id="A0A9W4GVM8"/>
<gene>
    <name evidence="1" type="ORF">SCOCK_900016</name>
</gene>
<name>A0A9W4GVM8_9ACTN</name>
<proteinExistence type="predicted"/>
<reference evidence="1" key="1">
    <citation type="submission" date="2021-05" db="EMBL/GenBank/DDBJ databases">
        <authorList>
            <person name="Arsene-Ploetze F."/>
        </authorList>
    </citation>
    <scope>NUCLEOTIDE SEQUENCE</scope>
    <source>
        <strain evidence="1">DSM 42138</strain>
    </source>
</reference>
<dbReference type="EMBL" id="CAJSLV010000126">
    <property type="protein sequence ID" value="CAG6399464.1"/>
    <property type="molecule type" value="Genomic_DNA"/>
</dbReference>